<organism evidence="11 12">
    <name type="scientific">Plakobranchus ocellatus</name>
    <dbReference type="NCBI Taxonomy" id="259542"/>
    <lineage>
        <taxon>Eukaryota</taxon>
        <taxon>Metazoa</taxon>
        <taxon>Spiralia</taxon>
        <taxon>Lophotrochozoa</taxon>
        <taxon>Mollusca</taxon>
        <taxon>Gastropoda</taxon>
        <taxon>Heterobranchia</taxon>
        <taxon>Euthyneura</taxon>
        <taxon>Panpulmonata</taxon>
        <taxon>Sacoglossa</taxon>
        <taxon>Placobranchoidea</taxon>
        <taxon>Plakobranchidae</taxon>
        <taxon>Plakobranchus</taxon>
    </lineage>
</organism>
<dbReference type="NCBIfam" id="TIGR00836">
    <property type="entry name" value="amt"/>
    <property type="match status" value="1"/>
</dbReference>
<dbReference type="GO" id="GO:0005886">
    <property type="term" value="C:plasma membrane"/>
    <property type="evidence" value="ECO:0007669"/>
    <property type="project" value="UniProtKB-SubCell"/>
</dbReference>
<evidence type="ECO:0000256" key="5">
    <source>
        <dbReference type="ARBA" id="ARBA00022989"/>
    </source>
</evidence>
<feature type="transmembrane region" description="Helical" evidence="8">
    <location>
        <begin position="173"/>
        <end position="195"/>
    </location>
</feature>
<reference evidence="11 12" key="1">
    <citation type="journal article" date="2021" name="Elife">
        <title>Chloroplast acquisition without the gene transfer in kleptoplastic sea slugs, Plakobranchus ocellatus.</title>
        <authorList>
            <person name="Maeda T."/>
            <person name="Takahashi S."/>
            <person name="Yoshida T."/>
            <person name="Shimamura S."/>
            <person name="Takaki Y."/>
            <person name="Nagai Y."/>
            <person name="Toyoda A."/>
            <person name="Suzuki Y."/>
            <person name="Arimoto A."/>
            <person name="Ishii H."/>
            <person name="Satoh N."/>
            <person name="Nishiyama T."/>
            <person name="Hasebe M."/>
            <person name="Maruyama T."/>
            <person name="Minagawa J."/>
            <person name="Obokata J."/>
            <person name="Shigenobu S."/>
        </authorList>
    </citation>
    <scope>NUCLEOTIDE SEQUENCE [LARGE SCALE GENOMIC DNA]</scope>
</reference>
<gene>
    <name evidence="11" type="ORF">PoB_001379800</name>
</gene>
<keyword evidence="12" id="KW-1185">Reference proteome</keyword>
<protein>
    <recommendedName>
        <fullName evidence="8">Ammonium transporter</fullName>
    </recommendedName>
</protein>
<evidence type="ECO:0000256" key="3">
    <source>
        <dbReference type="ARBA" id="ARBA00022448"/>
    </source>
</evidence>
<dbReference type="EMBL" id="BLXT01001699">
    <property type="protein sequence ID" value="GFN87292.1"/>
    <property type="molecule type" value="Genomic_DNA"/>
</dbReference>
<feature type="transmembrane region" description="Helical" evidence="8">
    <location>
        <begin position="248"/>
        <end position="271"/>
    </location>
</feature>
<dbReference type="AlphaFoldDB" id="A0AAV3YYG6"/>
<evidence type="ECO:0000259" key="10">
    <source>
        <dbReference type="Pfam" id="PF00909"/>
    </source>
</evidence>
<dbReference type="FunFam" id="1.10.3430.10:FF:000010">
    <property type="entry name" value="Ammonium transporter"/>
    <property type="match status" value="1"/>
</dbReference>
<feature type="transmembrane region" description="Helical" evidence="8">
    <location>
        <begin position="339"/>
        <end position="358"/>
    </location>
</feature>
<feature type="transmembrane region" description="Helical" evidence="8">
    <location>
        <begin position="370"/>
        <end position="400"/>
    </location>
</feature>
<keyword evidence="5 8" id="KW-1133">Transmembrane helix</keyword>
<feature type="transmembrane region" description="Helical" evidence="8">
    <location>
        <begin position="97"/>
        <end position="118"/>
    </location>
</feature>
<dbReference type="PANTHER" id="PTHR11730:SF6">
    <property type="entry name" value="AMMONIUM TRANSPORTER"/>
    <property type="match status" value="1"/>
</dbReference>
<keyword evidence="4 8" id="KW-0812">Transmembrane</keyword>
<feature type="transmembrane region" description="Helical" evidence="8">
    <location>
        <begin position="310"/>
        <end position="327"/>
    </location>
</feature>
<accession>A0AAV3YYG6</accession>
<feature type="transmembrane region" description="Helical" evidence="8">
    <location>
        <begin position="125"/>
        <end position="147"/>
    </location>
</feature>
<dbReference type="InterPro" id="IPR029020">
    <property type="entry name" value="Ammonium/urea_transptr"/>
</dbReference>
<feature type="transmembrane region" description="Helical" evidence="8">
    <location>
        <begin position="216"/>
        <end position="236"/>
    </location>
</feature>
<evidence type="ECO:0000256" key="4">
    <source>
        <dbReference type="ARBA" id="ARBA00022692"/>
    </source>
</evidence>
<dbReference type="GO" id="GO:0008519">
    <property type="term" value="F:ammonium channel activity"/>
    <property type="evidence" value="ECO:0007669"/>
    <property type="project" value="InterPro"/>
</dbReference>
<feature type="compositionally biased region" description="Polar residues" evidence="9">
    <location>
        <begin position="480"/>
        <end position="493"/>
    </location>
</feature>
<dbReference type="PANTHER" id="PTHR11730">
    <property type="entry name" value="AMMONIUM TRANSPORTER"/>
    <property type="match status" value="1"/>
</dbReference>
<dbReference type="InterPro" id="IPR001905">
    <property type="entry name" value="Ammonium_transpt"/>
</dbReference>
<evidence type="ECO:0000313" key="11">
    <source>
        <dbReference type="EMBL" id="GFN87292.1"/>
    </source>
</evidence>
<sequence length="509" mass="54272">MHGSFSSESEMNIINLGIPVAPVWSEAVTVMQCGFAFLEAGSVRSKNTSNILIKNLLDSFVAGIAYWSLGYAFAYGDGNSFIGWHGWASHELPLKELASFFFQFVFAATAATIVSGALAERCEFVAYFVYSFCITGFIYPVVTHWVWTSEGWLAKGRDYTIDGVSTTVAYSDFAGSGVVHCVGGTAAFVGAIILGPRIGRFHSETSTVLPLRGHSVPFAALGGFILLFGFMAFNGGSQLAISNPGDGAVVSLAIVNTVISGSMAAFISLFIHKVGIMGKTWSLLNTLNGALAGMVAICAGCNVIRPWGAAIVGTIAGVAFNITSWAMGKFGVDDPLDAVAVHFGGGVWGVLSVAFLSYDKGILLNWDKESGLLAGLAAIIAWTAVLCIFMFGTLHLLGIFRVSEEMERKGLDIPKHGEPAYPLESYGHGYIEEILTMLENGQLSTLQQGYINKGLVRDEPPYESPELKNMQHENPVATHTGHSPSGTHRNSGAKNGHSRVAPSTEQTPM</sequence>
<feature type="transmembrane region" description="Helical" evidence="8">
    <location>
        <begin position="283"/>
        <end position="304"/>
    </location>
</feature>
<keyword evidence="6 8" id="KW-0472">Membrane</keyword>
<proteinExistence type="inferred from homology"/>
<evidence type="ECO:0000256" key="6">
    <source>
        <dbReference type="ARBA" id="ARBA00023136"/>
    </source>
</evidence>
<keyword evidence="3 8" id="KW-0813">Transport</keyword>
<evidence type="ECO:0000256" key="1">
    <source>
        <dbReference type="ARBA" id="ARBA00004141"/>
    </source>
</evidence>
<comment type="subcellular location">
    <subcellularLocation>
        <location evidence="8">Cell membrane</location>
        <topology evidence="8">Multi-pass membrane protein</topology>
    </subcellularLocation>
    <subcellularLocation>
        <location evidence="1">Membrane</location>
        <topology evidence="1">Multi-pass membrane protein</topology>
    </subcellularLocation>
</comment>
<evidence type="ECO:0000256" key="7">
    <source>
        <dbReference type="ARBA" id="ARBA00023177"/>
    </source>
</evidence>
<feature type="domain" description="Ammonium transporter AmtB-like" evidence="10">
    <location>
        <begin position="24"/>
        <end position="421"/>
    </location>
</feature>
<dbReference type="InterPro" id="IPR018047">
    <property type="entry name" value="Ammonium_transpt_CS"/>
</dbReference>
<evidence type="ECO:0000256" key="2">
    <source>
        <dbReference type="ARBA" id="ARBA00005887"/>
    </source>
</evidence>
<evidence type="ECO:0000256" key="9">
    <source>
        <dbReference type="SAM" id="MobiDB-lite"/>
    </source>
</evidence>
<dbReference type="PROSITE" id="PS01219">
    <property type="entry name" value="AMMONIUM_TRANSP"/>
    <property type="match status" value="1"/>
</dbReference>
<keyword evidence="7 8" id="KW-0924">Ammonia transport</keyword>
<dbReference type="Pfam" id="PF00909">
    <property type="entry name" value="Ammonium_transp"/>
    <property type="match status" value="1"/>
</dbReference>
<evidence type="ECO:0000313" key="12">
    <source>
        <dbReference type="Proteomes" id="UP000735302"/>
    </source>
</evidence>
<dbReference type="SUPFAM" id="SSF111352">
    <property type="entry name" value="Ammonium transporter"/>
    <property type="match status" value="1"/>
</dbReference>
<name>A0AAV3YYG6_9GAST</name>
<feature type="transmembrane region" description="Helical" evidence="8">
    <location>
        <begin position="56"/>
        <end position="74"/>
    </location>
</feature>
<feature type="compositionally biased region" description="Basic and acidic residues" evidence="9">
    <location>
        <begin position="457"/>
        <end position="471"/>
    </location>
</feature>
<evidence type="ECO:0000256" key="8">
    <source>
        <dbReference type="RuleBase" id="RU362002"/>
    </source>
</evidence>
<feature type="region of interest" description="Disordered" evidence="9">
    <location>
        <begin position="457"/>
        <end position="509"/>
    </location>
</feature>
<dbReference type="InterPro" id="IPR024041">
    <property type="entry name" value="NH4_transpt_AmtB-like_dom"/>
</dbReference>
<dbReference type="Gene3D" id="1.10.3430.10">
    <property type="entry name" value="Ammonium transporter AmtB like domains"/>
    <property type="match status" value="1"/>
</dbReference>
<dbReference type="Proteomes" id="UP000735302">
    <property type="component" value="Unassembled WGS sequence"/>
</dbReference>
<comment type="similarity">
    <text evidence="2 8">Belongs to the ammonia transporter channel (TC 1.A.11.2) family.</text>
</comment>
<dbReference type="GO" id="GO:0097272">
    <property type="term" value="P:ammonium homeostasis"/>
    <property type="evidence" value="ECO:0007669"/>
    <property type="project" value="TreeGrafter"/>
</dbReference>
<comment type="caution">
    <text evidence="11">The sequence shown here is derived from an EMBL/GenBank/DDBJ whole genome shotgun (WGS) entry which is preliminary data.</text>
</comment>